<protein>
    <submittedName>
        <fullName evidence="4">Alditol oxidase</fullName>
    </submittedName>
</protein>
<feature type="domain" description="FAD-binding PCMH-type" evidence="3">
    <location>
        <begin position="11"/>
        <end position="175"/>
    </location>
</feature>
<evidence type="ECO:0000259" key="3">
    <source>
        <dbReference type="PROSITE" id="PS51387"/>
    </source>
</evidence>
<evidence type="ECO:0000313" key="4">
    <source>
        <dbReference type="EMBL" id="GAA1963834.1"/>
    </source>
</evidence>
<proteinExistence type="predicted"/>
<dbReference type="Gene3D" id="3.30.70.2530">
    <property type="match status" value="1"/>
</dbReference>
<evidence type="ECO:0000256" key="2">
    <source>
        <dbReference type="SAM" id="MobiDB-lite"/>
    </source>
</evidence>
<dbReference type="Gene3D" id="3.30.465.10">
    <property type="match status" value="1"/>
</dbReference>
<dbReference type="InterPro" id="IPR010031">
    <property type="entry name" value="FAD_lactone_oxidase-like"/>
</dbReference>
<dbReference type="PANTHER" id="PTHR43762:SF1">
    <property type="entry name" value="D-ARABINONO-1,4-LACTONE OXIDASE"/>
    <property type="match status" value="1"/>
</dbReference>
<keyword evidence="5" id="KW-1185">Reference proteome</keyword>
<dbReference type="InterPro" id="IPR016166">
    <property type="entry name" value="FAD-bd_PCMH"/>
</dbReference>
<dbReference type="InterPro" id="IPR036318">
    <property type="entry name" value="FAD-bd_PCMH-like_sf"/>
</dbReference>
<accession>A0ABN2R5J1</accession>
<dbReference type="Gene3D" id="3.30.70.2520">
    <property type="match status" value="1"/>
</dbReference>
<evidence type="ECO:0000256" key="1">
    <source>
        <dbReference type="ARBA" id="ARBA00023002"/>
    </source>
</evidence>
<dbReference type="Pfam" id="PF04030">
    <property type="entry name" value="ALO"/>
    <property type="match status" value="1"/>
</dbReference>
<organism evidence="4 5">
    <name type="scientific">Microbacterium deminutum</name>
    <dbReference type="NCBI Taxonomy" id="344164"/>
    <lineage>
        <taxon>Bacteria</taxon>
        <taxon>Bacillati</taxon>
        <taxon>Actinomycetota</taxon>
        <taxon>Actinomycetes</taxon>
        <taxon>Micrococcales</taxon>
        <taxon>Microbacteriaceae</taxon>
        <taxon>Microbacterium</taxon>
    </lineage>
</organism>
<dbReference type="Gene3D" id="1.10.45.10">
    <property type="entry name" value="Vanillyl-alcohol Oxidase, Chain A, domain 4"/>
    <property type="match status" value="1"/>
</dbReference>
<comment type="caution">
    <text evidence="4">The sequence shown here is derived from an EMBL/GenBank/DDBJ whole genome shotgun (WGS) entry which is preliminary data.</text>
</comment>
<feature type="region of interest" description="Disordered" evidence="2">
    <location>
        <begin position="232"/>
        <end position="259"/>
    </location>
</feature>
<dbReference type="InterPro" id="IPR016169">
    <property type="entry name" value="FAD-bd_PCMH_sub2"/>
</dbReference>
<dbReference type="InterPro" id="IPR016171">
    <property type="entry name" value="Vanillyl_alc_oxidase_C-sub2"/>
</dbReference>
<dbReference type="PANTHER" id="PTHR43762">
    <property type="entry name" value="L-GULONOLACTONE OXIDASE"/>
    <property type="match status" value="1"/>
</dbReference>
<dbReference type="SUPFAM" id="SSF56176">
    <property type="entry name" value="FAD-binding/transporter-associated domain-like"/>
    <property type="match status" value="1"/>
</dbReference>
<dbReference type="PROSITE" id="PS51387">
    <property type="entry name" value="FAD_PCMH"/>
    <property type="match status" value="1"/>
</dbReference>
<dbReference type="PIRSF" id="PIRSF000136">
    <property type="entry name" value="LGO_GLO"/>
    <property type="match status" value="1"/>
</dbReference>
<dbReference type="RefSeq" id="WP_344095713.1">
    <property type="nucleotide sequence ID" value="NZ_BAAAOG010000006.1"/>
</dbReference>
<dbReference type="InterPro" id="IPR006094">
    <property type="entry name" value="Oxid_FAD_bind_N"/>
</dbReference>
<gene>
    <name evidence="4" type="primary">aldO</name>
    <name evidence="4" type="ORF">GCM10009776_28210</name>
</gene>
<keyword evidence="1" id="KW-0560">Oxidoreductase</keyword>
<dbReference type="EMBL" id="BAAAOG010000006">
    <property type="protein sequence ID" value="GAA1963834.1"/>
    <property type="molecule type" value="Genomic_DNA"/>
</dbReference>
<dbReference type="InterPro" id="IPR007173">
    <property type="entry name" value="ALO_C"/>
</dbReference>
<dbReference type="Proteomes" id="UP001499933">
    <property type="component" value="Unassembled WGS sequence"/>
</dbReference>
<dbReference type="Pfam" id="PF01565">
    <property type="entry name" value="FAD_binding_4"/>
    <property type="match status" value="1"/>
</dbReference>
<name>A0ABN2R5J1_9MICO</name>
<reference evidence="4 5" key="1">
    <citation type="journal article" date="2019" name="Int. J. Syst. Evol. Microbiol.">
        <title>The Global Catalogue of Microorganisms (GCM) 10K type strain sequencing project: providing services to taxonomists for standard genome sequencing and annotation.</title>
        <authorList>
            <consortium name="The Broad Institute Genomics Platform"/>
            <consortium name="The Broad Institute Genome Sequencing Center for Infectious Disease"/>
            <person name="Wu L."/>
            <person name="Ma J."/>
        </authorList>
    </citation>
    <scope>NUCLEOTIDE SEQUENCE [LARGE SCALE GENOMIC DNA]</scope>
    <source>
        <strain evidence="4 5">JCM 14901</strain>
    </source>
</reference>
<sequence>MLTEVNWSGNIRYAAHQLVRPSSIDELRTVVSRAKHVKALGSRHSFNRIADTDGVLIPTEALDIPIELDTDRGRVRTGAGIRYGDLGRWLDARGWALSNLASLPHISVGGAISTGTHGSGNSNKSLAAAVAAVEFVTASGDLLRFERGDAEFPGAVVALGALGVLTAVELEVEPAFTVAQTVYEAVPFDDVLAQLDEVTSSAYSVSLFTTFRSPDLVDQVWRKGRPDRATRELPLLAGREASGPRHPLPGVSAKSRTTQGGVAGRWLDRLPHFVLEFTPSNGHELQSEYILPRDRAGEALGAVRALSAQLSPMLQVCEIRTIAGDDLWLSPAYGRDSIGIHFTWILDEPGVAAVLPALEAALAPFGARPHWGKVYSAAADDRMSDLYPHWQQFVELRNRLDPGGAFANDFLGALFR</sequence>
<evidence type="ECO:0000313" key="5">
    <source>
        <dbReference type="Proteomes" id="UP001499933"/>
    </source>
</evidence>
<dbReference type="Gene3D" id="3.30.43.10">
    <property type="entry name" value="Uridine Diphospho-n-acetylenolpyruvylglucosamine Reductase, domain 2"/>
    <property type="match status" value="1"/>
</dbReference>
<dbReference type="InterPro" id="IPR016167">
    <property type="entry name" value="FAD-bd_PCMH_sub1"/>
</dbReference>